<reference evidence="10" key="1">
    <citation type="submission" date="2021-01" db="UniProtKB">
        <authorList>
            <consortium name="EnsemblPlants"/>
        </authorList>
    </citation>
    <scope>IDENTIFICATION</scope>
</reference>
<keyword evidence="5 9" id="KW-0765">Sulfation</keyword>
<accession>A0A7N0UPV4</accession>
<keyword evidence="3 9" id="KW-0217">Developmental protein</keyword>
<organism evidence="10 11">
    <name type="scientific">Kalanchoe fedtschenkoi</name>
    <name type="common">Lavender scallops</name>
    <name type="synonym">South American air plant</name>
    <dbReference type="NCBI Taxonomy" id="63787"/>
    <lineage>
        <taxon>Eukaryota</taxon>
        <taxon>Viridiplantae</taxon>
        <taxon>Streptophyta</taxon>
        <taxon>Embryophyta</taxon>
        <taxon>Tracheophyta</taxon>
        <taxon>Spermatophyta</taxon>
        <taxon>Magnoliopsida</taxon>
        <taxon>eudicotyledons</taxon>
        <taxon>Gunneridae</taxon>
        <taxon>Pentapetalae</taxon>
        <taxon>Saxifragales</taxon>
        <taxon>Crassulaceae</taxon>
        <taxon>Kalanchoe</taxon>
    </lineage>
</organism>
<keyword evidence="11" id="KW-1185">Reference proteome</keyword>
<keyword evidence="8 9" id="KW-0339">Growth factor</keyword>
<evidence type="ECO:0000313" key="10">
    <source>
        <dbReference type="EnsemblPlants" id="Kaladp0079s0186.1.v1.1"/>
    </source>
</evidence>
<comment type="function">
    <text evidence="9">Promotes plant cell differentiation, organogenesis and somatic embryogenesis as well as cell proliferation.</text>
</comment>
<sequence length="88" mass="9524">MYKLATLFILAFLLLSLVAHGASARPLQGAIPNTSLVQETGFDKGLPGEEAVVVAEDGCDGVSEDECLMRRSLTAHLDYIYTQKNKNP</sequence>
<protein>
    <recommendedName>
        <fullName evidence="9">Phytosulfokine</fullName>
    </recommendedName>
    <component>
        <recommendedName>
            <fullName evidence="9">Phytosulfokine-alpha</fullName>
            <shortName evidence="9">PSK-alpha</shortName>
            <shortName evidence="9">Phytosulfokine-a</shortName>
        </recommendedName>
    </component>
    <component>
        <recommendedName>
            <fullName evidence="9">Phytosulfokine-beta</fullName>
            <shortName evidence="9">PSK-beta</shortName>
            <shortName evidence="9">Phytosulfokine-b</shortName>
        </recommendedName>
    </component>
</protein>
<name>A0A7N0UPV4_KALFE</name>
<evidence type="ECO:0000256" key="2">
    <source>
        <dbReference type="ARBA" id="ARBA00010781"/>
    </source>
</evidence>
<dbReference type="PANTHER" id="PTHR33285:SF55">
    <property type="entry name" value="PHYTOSULFOKINES 3"/>
    <property type="match status" value="1"/>
</dbReference>
<keyword evidence="4 9" id="KW-0964">Secreted</keyword>
<dbReference type="GO" id="GO:0030154">
    <property type="term" value="P:cell differentiation"/>
    <property type="evidence" value="ECO:0007669"/>
    <property type="project" value="UniProtKB-UniRule"/>
</dbReference>
<evidence type="ECO:0000256" key="9">
    <source>
        <dbReference type="RuleBase" id="RU368031"/>
    </source>
</evidence>
<feature type="signal peptide" evidence="9">
    <location>
        <begin position="1"/>
        <end position="24"/>
    </location>
</feature>
<dbReference type="EnsemblPlants" id="Kaladp0079s0186.1.v1.1">
    <property type="protein sequence ID" value="Kaladp0079s0186.1.v1.1"/>
    <property type="gene ID" value="Kaladp0079s0186.v1.1"/>
</dbReference>
<dbReference type="Gramene" id="Kaladp0079s0186.1.v1.1">
    <property type="protein sequence ID" value="Kaladp0079s0186.1.v1.1"/>
    <property type="gene ID" value="Kaladp0079s0186.v1.1"/>
</dbReference>
<proteinExistence type="inferred from homology"/>
<evidence type="ECO:0000256" key="7">
    <source>
        <dbReference type="ARBA" id="ARBA00022782"/>
    </source>
</evidence>
<evidence type="ECO:0000256" key="6">
    <source>
        <dbReference type="ARBA" id="ARBA00022729"/>
    </source>
</evidence>
<dbReference type="Proteomes" id="UP000594263">
    <property type="component" value="Unplaced"/>
</dbReference>
<comment type="subcellular location">
    <subcellularLocation>
        <location evidence="1 9">Secreted</location>
    </subcellularLocation>
</comment>
<dbReference type="GO" id="GO:0005576">
    <property type="term" value="C:extracellular region"/>
    <property type="evidence" value="ECO:0007669"/>
    <property type="project" value="UniProtKB-SubCell"/>
</dbReference>
<dbReference type="GO" id="GO:0008283">
    <property type="term" value="P:cell population proliferation"/>
    <property type="evidence" value="ECO:0007669"/>
    <property type="project" value="UniProtKB-UniRule"/>
</dbReference>
<comment type="PTM">
    <text evidence="9">PSK-alpha is produced by endopeptidase digestion. PSK-beta is produced from PSK-alpha by exopeptidase digestion.</text>
</comment>
<evidence type="ECO:0000313" key="11">
    <source>
        <dbReference type="Proteomes" id="UP000594263"/>
    </source>
</evidence>
<dbReference type="PANTHER" id="PTHR33285">
    <property type="entry name" value="PHYTOSULFOKINES 3"/>
    <property type="match status" value="1"/>
</dbReference>
<comment type="PTM">
    <text evidence="9">Sulfation is important for activity and for the binding to a putative membrane receptor.</text>
</comment>
<evidence type="ECO:0000256" key="3">
    <source>
        <dbReference type="ARBA" id="ARBA00022473"/>
    </source>
</evidence>
<feature type="chain" id="PRO_5031595248" description="Phytosulfokine" evidence="9">
    <location>
        <begin position="25"/>
        <end position="88"/>
    </location>
</feature>
<dbReference type="AlphaFoldDB" id="A0A7N0UPV4"/>
<dbReference type="Pfam" id="PF06404">
    <property type="entry name" value="PSK"/>
    <property type="match status" value="1"/>
</dbReference>
<evidence type="ECO:0000256" key="4">
    <source>
        <dbReference type="ARBA" id="ARBA00022525"/>
    </source>
</evidence>
<keyword evidence="6 9" id="KW-0732">Signal</keyword>
<keyword evidence="7 9" id="KW-0221">Differentiation</keyword>
<dbReference type="InterPro" id="IPR009438">
    <property type="entry name" value="Phytosulfokine"/>
</dbReference>
<dbReference type="GO" id="GO:0008083">
    <property type="term" value="F:growth factor activity"/>
    <property type="evidence" value="ECO:0007669"/>
    <property type="project" value="UniProtKB-UniRule"/>
</dbReference>
<comment type="similarity">
    <text evidence="2 9">Belongs to the phytosulfokine family.</text>
</comment>
<evidence type="ECO:0000256" key="5">
    <source>
        <dbReference type="ARBA" id="ARBA00022641"/>
    </source>
</evidence>
<evidence type="ECO:0000256" key="8">
    <source>
        <dbReference type="ARBA" id="ARBA00023030"/>
    </source>
</evidence>
<evidence type="ECO:0000256" key="1">
    <source>
        <dbReference type="ARBA" id="ARBA00004613"/>
    </source>
</evidence>